<keyword evidence="2 8" id="KW-0645">Protease</keyword>
<dbReference type="STRING" id="1088818.A0A2I0ASA2"/>
<dbReference type="AlphaFoldDB" id="A0A2I0ASA2"/>
<keyword evidence="4 8" id="KW-0378">Hydrolase</keyword>
<evidence type="ECO:0000313" key="9">
    <source>
        <dbReference type="Proteomes" id="UP000236161"/>
    </source>
</evidence>
<sequence length="486" mass="55624">MGALTDHRKRCLTDFRLPPSSLSSPPEKKARLPPQASSHSAASSTASSIKTATSPPNVTFPPRPSTLTRPVHAPQRIIRVFGLGTSSTTKSRPSSTAEMGNFFSHCLRRKQDDKLALEEYKKLVEELCASPGEATKVSPAPQKASSPVVSDLTILTKRDEEILASSHVLNWKVENARKVYLESVPVREGWFSVQKEPVYKELYQQTKTRDSRLNELAFETKLAQQTVTGCRFVAEELQKSLQRPKKDLEGLLRSLSDDDENEISLALHRSNSHNVLVSHQPSNIEITGKVLQCLNPGAWLNDEVINLYLELLKEREKRVPKKFLKCHFFNTFFYKKLTSGTQDYDFKAVRRWTTQRKLGYALIDCDKIFVPVHKEIHWCLAVINVKDNSFQYLDSLGGMDNFVLTVLARYFKDEMRDKSAMEIDTTSWKKESIDKLPLQKNGWDCGMFMLKYTDFYSRGLEFSFSQEHMPYFRKRTALEILRLKAE</sequence>
<dbReference type="GO" id="GO:0005634">
    <property type="term" value="C:nucleus"/>
    <property type="evidence" value="ECO:0007669"/>
    <property type="project" value="TreeGrafter"/>
</dbReference>
<evidence type="ECO:0000256" key="2">
    <source>
        <dbReference type="ARBA" id="ARBA00022670"/>
    </source>
</evidence>
<dbReference type="FunFam" id="3.40.395.10:FF:000005">
    <property type="entry name" value="Ubiquitin-like-specific protease ESD4"/>
    <property type="match status" value="1"/>
</dbReference>
<feature type="compositionally biased region" description="Low complexity" evidence="6">
    <location>
        <begin position="36"/>
        <end position="54"/>
    </location>
</feature>
<evidence type="ECO:0000259" key="7">
    <source>
        <dbReference type="PROSITE" id="PS50600"/>
    </source>
</evidence>
<evidence type="ECO:0000256" key="4">
    <source>
        <dbReference type="ARBA" id="ARBA00022801"/>
    </source>
</evidence>
<evidence type="ECO:0000256" key="5">
    <source>
        <dbReference type="ARBA" id="ARBA00022807"/>
    </source>
</evidence>
<feature type="domain" description="Ubiquitin-like protease family profile" evidence="7">
    <location>
        <begin position="284"/>
        <end position="456"/>
    </location>
</feature>
<feature type="region of interest" description="Disordered" evidence="6">
    <location>
        <begin position="1"/>
        <end position="73"/>
    </location>
</feature>
<keyword evidence="5" id="KW-0788">Thiol protease</keyword>
<dbReference type="InterPro" id="IPR003653">
    <property type="entry name" value="Peptidase_C48_C"/>
</dbReference>
<dbReference type="InterPro" id="IPR038765">
    <property type="entry name" value="Papain-like_cys_pep_sf"/>
</dbReference>
<dbReference type="PROSITE" id="PS50600">
    <property type="entry name" value="ULP_PROTEASE"/>
    <property type="match status" value="1"/>
</dbReference>
<reference evidence="8 9" key="1">
    <citation type="journal article" date="2017" name="Nature">
        <title>The Apostasia genome and the evolution of orchids.</title>
        <authorList>
            <person name="Zhang G.Q."/>
            <person name="Liu K.W."/>
            <person name="Li Z."/>
            <person name="Lohaus R."/>
            <person name="Hsiao Y.Y."/>
            <person name="Niu S.C."/>
            <person name="Wang J.Y."/>
            <person name="Lin Y.C."/>
            <person name="Xu Q."/>
            <person name="Chen L.J."/>
            <person name="Yoshida K."/>
            <person name="Fujiwara S."/>
            <person name="Wang Z.W."/>
            <person name="Zhang Y.Q."/>
            <person name="Mitsuda N."/>
            <person name="Wang M."/>
            <person name="Liu G.H."/>
            <person name="Pecoraro L."/>
            <person name="Huang H.X."/>
            <person name="Xiao X.J."/>
            <person name="Lin M."/>
            <person name="Wu X.Y."/>
            <person name="Wu W.L."/>
            <person name="Chen Y.Y."/>
            <person name="Chang S.B."/>
            <person name="Sakamoto S."/>
            <person name="Ohme-Takagi M."/>
            <person name="Yagi M."/>
            <person name="Zeng S.J."/>
            <person name="Shen C.Y."/>
            <person name="Yeh C.M."/>
            <person name="Luo Y.B."/>
            <person name="Tsai W.C."/>
            <person name="Van de Peer Y."/>
            <person name="Liu Z.J."/>
        </authorList>
    </citation>
    <scope>NUCLEOTIDE SEQUENCE [LARGE SCALE GENOMIC DNA]</scope>
    <source>
        <strain evidence="9">cv. Shenzhen</strain>
        <tissue evidence="8">Stem</tissue>
    </source>
</reference>
<dbReference type="GO" id="GO:0016929">
    <property type="term" value="F:deSUMOylase activity"/>
    <property type="evidence" value="ECO:0007669"/>
    <property type="project" value="TreeGrafter"/>
</dbReference>
<name>A0A2I0ASA2_9ASPA</name>
<protein>
    <submittedName>
        <fullName evidence="8">Ubiquitin-like-specific protease ESD4</fullName>
        <ecNumber evidence="8">3.4.22.-</ecNumber>
    </submittedName>
</protein>
<keyword evidence="9" id="KW-1185">Reference proteome</keyword>
<evidence type="ECO:0000256" key="3">
    <source>
        <dbReference type="ARBA" id="ARBA00022786"/>
    </source>
</evidence>
<dbReference type="Pfam" id="PF02902">
    <property type="entry name" value="Peptidase_C48"/>
    <property type="match status" value="1"/>
</dbReference>
<evidence type="ECO:0000256" key="1">
    <source>
        <dbReference type="ARBA" id="ARBA00005234"/>
    </source>
</evidence>
<dbReference type="EMBL" id="KZ451953">
    <property type="protein sequence ID" value="PKA58429.1"/>
    <property type="molecule type" value="Genomic_DNA"/>
</dbReference>
<dbReference type="SUPFAM" id="SSF54001">
    <property type="entry name" value="Cysteine proteinases"/>
    <property type="match status" value="1"/>
</dbReference>
<evidence type="ECO:0000256" key="6">
    <source>
        <dbReference type="SAM" id="MobiDB-lite"/>
    </source>
</evidence>
<dbReference type="PANTHER" id="PTHR12606">
    <property type="entry name" value="SENTRIN/SUMO-SPECIFIC PROTEASE"/>
    <property type="match status" value="1"/>
</dbReference>
<dbReference type="EC" id="3.4.22.-" evidence="8"/>
<accession>A0A2I0ASA2</accession>
<comment type="similarity">
    <text evidence="1">Belongs to the peptidase C48 family.</text>
</comment>
<keyword evidence="3" id="KW-0833">Ubl conjugation pathway</keyword>
<organism evidence="8 9">
    <name type="scientific">Apostasia shenzhenica</name>
    <dbReference type="NCBI Taxonomy" id="1088818"/>
    <lineage>
        <taxon>Eukaryota</taxon>
        <taxon>Viridiplantae</taxon>
        <taxon>Streptophyta</taxon>
        <taxon>Embryophyta</taxon>
        <taxon>Tracheophyta</taxon>
        <taxon>Spermatophyta</taxon>
        <taxon>Magnoliopsida</taxon>
        <taxon>Liliopsida</taxon>
        <taxon>Asparagales</taxon>
        <taxon>Orchidaceae</taxon>
        <taxon>Apostasioideae</taxon>
        <taxon>Apostasia</taxon>
    </lineage>
</organism>
<gene>
    <name evidence="8" type="primary">ESD4</name>
    <name evidence="8" type="ORF">AXF42_Ash013935</name>
</gene>
<dbReference type="Proteomes" id="UP000236161">
    <property type="component" value="Unassembled WGS sequence"/>
</dbReference>
<dbReference type="PANTHER" id="PTHR12606:SF1">
    <property type="entry name" value="UBIQUITIN-LIKE-SPECIFIC PROTEASE 1A"/>
    <property type="match status" value="1"/>
</dbReference>
<dbReference type="Gene3D" id="3.40.395.10">
    <property type="entry name" value="Adenoviral Proteinase, Chain A"/>
    <property type="match status" value="1"/>
</dbReference>
<proteinExistence type="inferred from homology"/>
<dbReference type="GO" id="GO:0016926">
    <property type="term" value="P:protein desumoylation"/>
    <property type="evidence" value="ECO:0007669"/>
    <property type="project" value="TreeGrafter"/>
</dbReference>
<evidence type="ECO:0000313" key="8">
    <source>
        <dbReference type="EMBL" id="PKA58429.1"/>
    </source>
</evidence>
<dbReference type="OrthoDB" id="1939479at2759"/>
<dbReference type="GO" id="GO:0006508">
    <property type="term" value="P:proteolysis"/>
    <property type="evidence" value="ECO:0007669"/>
    <property type="project" value="UniProtKB-KW"/>
</dbReference>